<evidence type="ECO:0000313" key="3">
    <source>
        <dbReference type="Proteomes" id="UP000177141"/>
    </source>
</evidence>
<dbReference type="AlphaFoldDB" id="A0A1F7J071"/>
<comment type="caution">
    <text evidence="2">The sequence shown here is derived from an EMBL/GenBank/DDBJ whole genome shotgun (WGS) entry which is preliminary data.</text>
</comment>
<dbReference type="Pfam" id="PF00535">
    <property type="entry name" value="Glycos_transf_2"/>
    <property type="match status" value="1"/>
</dbReference>
<evidence type="ECO:0000259" key="1">
    <source>
        <dbReference type="Pfam" id="PF00535"/>
    </source>
</evidence>
<dbReference type="PANTHER" id="PTHR10859:SF91">
    <property type="entry name" value="DOLICHYL-PHOSPHATE BETA-GLUCOSYLTRANSFERASE"/>
    <property type="match status" value="1"/>
</dbReference>
<dbReference type="SUPFAM" id="SSF53448">
    <property type="entry name" value="Nucleotide-diphospho-sugar transferases"/>
    <property type="match status" value="1"/>
</dbReference>
<proteinExistence type="predicted"/>
<reference evidence="2 3" key="1">
    <citation type="journal article" date="2016" name="Nat. Commun.">
        <title>Thousands of microbial genomes shed light on interconnected biogeochemical processes in an aquifer system.</title>
        <authorList>
            <person name="Anantharaman K."/>
            <person name="Brown C.T."/>
            <person name="Hug L.A."/>
            <person name="Sharon I."/>
            <person name="Castelle C.J."/>
            <person name="Probst A.J."/>
            <person name="Thomas B.C."/>
            <person name="Singh A."/>
            <person name="Wilkins M.J."/>
            <person name="Karaoz U."/>
            <person name="Brodie E.L."/>
            <person name="Williams K.H."/>
            <person name="Hubbard S.S."/>
            <person name="Banfield J.F."/>
        </authorList>
    </citation>
    <scope>NUCLEOTIDE SEQUENCE [LARGE SCALE GENOMIC DNA]</scope>
</reference>
<dbReference type="Gene3D" id="3.90.550.10">
    <property type="entry name" value="Spore Coat Polysaccharide Biosynthesis Protein SpsA, Chain A"/>
    <property type="match status" value="1"/>
</dbReference>
<protein>
    <recommendedName>
        <fullName evidence="1">Glycosyltransferase 2-like domain-containing protein</fullName>
    </recommendedName>
</protein>
<evidence type="ECO:0000313" key="2">
    <source>
        <dbReference type="EMBL" id="OGK49006.1"/>
    </source>
</evidence>
<accession>A0A1F7J071</accession>
<name>A0A1F7J071_9BACT</name>
<dbReference type="GO" id="GO:0006487">
    <property type="term" value="P:protein N-linked glycosylation"/>
    <property type="evidence" value="ECO:0007669"/>
    <property type="project" value="TreeGrafter"/>
</dbReference>
<sequence>MEQTKEKIHISLIVPCFNEEANIQKGVLDKIGNYTKDQLFKEVLIVDDGSTDSSKEIIRSKYIKLFPKFKLLENNHLGKAFAILRGINEAKSEFVMFMDIDLATPIDEAEKLITEVQNGYKIVIGSRNSNREGAPFTRKLMALGMIFIRNYFIGLHGIRDTQCGFKLFENQAAREIVKHLQVFKNKHKVEGSSVSAGFDLEFLFLAQKMGYTIKEVPVIWRHVETKNVTFIKSSLEGLQDILLIKWYDLTKKYPH</sequence>
<dbReference type="PANTHER" id="PTHR10859">
    <property type="entry name" value="GLYCOSYL TRANSFERASE"/>
    <property type="match status" value="1"/>
</dbReference>
<feature type="domain" description="Glycosyltransferase 2-like" evidence="1">
    <location>
        <begin position="11"/>
        <end position="176"/>
    </location>
</feature>
<dbReference type="STRING" id="1802061.A3A93_00655"/>
<organism evidence="2 3">
    <name type="scientific">Candidatus Roizmanbacteria bacterium RIFCSPLOWO2_01_FULL_38_12</name>
    <dbReference type="NCBI Taxonomy" id="1802061"/>
    <lineage>
        <taxon>Bacteria</taxon>
        <taxon>Candidatus Roizmaniibacteriota</taxon>
    </lineage>
</organism>
<dbReference type="InterPro" id="IPR001173">
    <property type="entry name" value="Glyco_trans_2-like"/>
</dbReference>
<dbReference type="EMBL" id="MGAL01000007">
    <property type="protein sequence ID" value="OGK49006.1"/>
    <property type="molecule type" value="Genomic_DNA"/>
</dbReference>
<dbReference type="Proteomes" id="UP000177141">
    <property type="component" value="Unassembled WGS sequence"/>
</dbReference>
<gene>
    <name evidence="2" type="ORF">A3A93_00655</name>
</gene>
<dbReference type="InterPro" id="IPR029044">
    <property type="entry name" value="Nucleotide-diphossugar_trans"/>
</dbReference>